<dbReference type="Pfam" id="PF19956">
    <property type="entry name" value="EAD2"/>
    <property type="match status" value="1"/>
</dbReference>
<dbReference type="Proteomes" id="UP001239397">
    <property type="component" value="Chromosome"/>
</dbReference>
<organism evidence="2 3">
    <name type="scientific">Amycolatopsis mongoliensis</name>
    <dbReference type="NCBI Taxonomy" id="715475"/>
    <lineage>
        <taxon>Bacteria</taxon>
        <taxon>Bacillati</taxon>
        <taxon>Actinomycetota</taxon>
        <taxon>Actinomycetes</taxon>
        <taxon>Pseudonocardiales</taxon>
        <taxon>Pseudonocardiaceae</taxon>
        <taxon>Amycolatopsis</taxon>
    </lineage>
</organism>
<keyword evidence="3" id="KW-1185">Reference proteome</keyword>
<sequence>MHSYAAALHRTIMAVDVAGYNDPKRTMAHLHEVHEGLWAVLKGTFAETGIPWDVCFVENTGDGAMILLPPEIAKADLVAQFPERMHAELRRYNAVHSDPARMHLRLALNAGEVGQGGHGSVSKAVSFTFRLLDAPGAKAAQKATGAELALIAADAFYHDVVTEDPAAAPGEYRRIPVAVKETTTTAWLRLLGAPQVEAGVPAPRPRFDPGGRPATFAMVVEALLAVTCVRNAESRRLLLGMVPRREIAAAVPHQAEDRLHVIELARTCERYEGGLEELLATVRLLDPGSPQVEELAAVVASRSGFRVR</sequence>
<dbReference type="InterPro" id="IPR045431">
    <property type="entry name" value="EAD2"/>
</dbReference>
<name>A0A9Y2JYT1_9PSEU</name>
<evidence type="ECO:0000313" key="3">
    <source>
        <dbReference type="Proteomes" id="UP001239397"/>
    </source>
</evidence>
<dbReference type="SUPFAM" id="SSF55073">
    <property type="entry name" value="Nucleotide cyclase"/>
    <property type="match status" value="1"/>
</dbReference>
<dbReference type="InterPro" id="IPR029787">
    <property type="entry name" value="Nucleotide_cyclase"/>
</dbReference>
<dbReference type="RefSeq" id="WP_286002278.1">
    <property type="nucleotide sequence ID" value="NZ_CP127295.1"/>
</dbReference>
<evidence type="ECO:0000313" key="2">
    <source>
        <dbReference type="EMBL" id="WIY06007.1"/>
    </source>
</evidence>
<proteinExistence type="predicted"/>
<dbReference type="EMBL" id="CP127295">
    <property type="protein sequence ID" value="WIY06007.1"/>
    <property type="molecule type" value="Genomic_DNA"/>
</dbReference>
<gene>
    <name evidence="2" type="ORF">QRX60_19990</name>
</gene>
<reference evidence="2 3" key="1">
    <citation type="submission" date="2023-06" db="EMBL/GenBank/DDBJ databases">
        <authorList>
            <person name="Oyuntsetseg B."/>
            <person name="Kim S.B."/>
        </authorList>
    </citation>
    <scope>NUCLEOTIDE SEQUENCE [LARGE SCALE GENOMIC DNA]</scope>
    <source>
        <strain evidence="2 3">4-36</strain>
    </source>
</reference>
<dbReference type="AlphaFoldDB" id="A0A9Y2JYT1"/>
<dbReference type="Gene3D" id="3.30.70.1230">
    <property type="entry name" value="Nucleotide cyclase"/>
    <property type="match status" value="1"/>
</dbReference>
<evidence type="ECO:0000259" key="1">
    <source>
        <dbReference type="Pfam" id="PF19956"/>
    </source>
</evidence>
<protein>
    <recommendedName>
        <fullName evidence="1">Effector-associated domain-containing protein</fullName>
    </recommendedName>
</protein>
<feature type="domain" description="Effector-associated" evidence="1">
    <location>
        <begin position="220"/>
        <end position="300"/>
    </location>
</feature>
<accession>A0A9Y2JYT1</accession>
<dbReference type="KEGG" id="amog:QRX60_19990"/>